<evidence type="ECO:0000313" key="2">
    <source>
        <dbReference type="EMBL" id="PIK44250.1"/>
    </source>
</evidence>
<name>A0A2G8K8C4_STIJA</name>
<dbReference type="OrthoDB" id="10068512at2759"/>
<reference evidence="2 3" key="1">
    <citation type="journal article" date="2017" name="PLoS Biol.">
        <title>The sea cucumber genome provides insights into morphological evolution and visceral regeneration.</title>
        <authorList>
            <person name="Zhang X."/>
            <person name="Sun L."/>
            <person name="Yuan J."/>
            <person name="Sun Y."/>
            <person name="Gao Y."/>
            <person name="Zhang L."/>
            <person name="Li S."/>
            <person name="Dai H."/>
            <person name="Hamel J.F."/>
            <person name="Liu C."/>
            <person name="Yu Y."/>
            <person name="Liu S."/>
            <person name="Lin W."/>
            <person name="Guo K."/>
            <person name="Jin S."/>
            <person name="Xu P."/>
            <person name="Storey K.B."/>
            <person name="Huan P."/>
            <person name="Zhang T."/>
            <person name="Zhou Y."/>
            <person name="Zhang J."/>
            <person name="Lin C."/>
            <person name="Li X."/>
            <person name="Xing L."/>
            <person name="Huo D."/>
            <person name="Sun M."/>
            <person name="Wang L."/>
            <person name="Mercier A."/>
            <person name="Li F."/>
            <person name="Yang H."/>
            <person name="Xiang J."/>
        </authorList>
    </citation>
    <scope>NUCLEOTIDE SEQUENCE [LARGE SCALE GENOMIC DNA]</scope>
    <source>
        <strain evidence="2">Shaxun</strain>
        <tissue evidence="2">Muscle</tissue>
    </source>
</reference>
<evidence type="ECO:0000256" key="1">
    <source>
        <dbReference type="SAM" id="MobiDB-lite"/>
    </source>
</evidence>
<feature type="compositionally biased region" description="Basic and acidic residues" evidence="1">
    <location>
        <begin position="58"/>
        <end position="73"/>
    </location>
</feature>
<evidence type="ECO:0000313" key="3">
    <source>
        <dbReference type="Proteomes" id="UP000230750"/>
    </source>
</evidence>
<feature type="region of interest" description="Disordered" evidence="1">
    <location>
        <begin position="110"/>
        <end position="131"/>
    </location>
</feature>
<keyword evidence="3" id="KW-1185">Reference proteome</keyword>
<feature type="region of interest" description="Disordered" evidence="1">
    <location>
        <begin position="50"/>
        <end position="73"/>
    </location>
</feature>
<dbReference type="EMBL" id="MRZV01000787">
    <property type="protein sequence ID" value="PIK44250.1"/>
    <property type="molecule type" value="Genomic_DNA"/>
</dbReference>
<sequence>MEFLQGDRVFYKRDDSNRWRGPGKVIGQDGKVVFVSQLIRVASCRAIKTHPDTGAPDKTCKEEMSKETDGNEIKQQKVLPQETPAEEFMDEEIETNIEQEQEHIEEPALDNSHTSNTELPENQPQQQANPENMITKIDILNVNTKIKYCLQEDDVWTQLMERQTGRNKHYVNVQREEDEQKVGIHLDKVSLKSSKMQVVMHM</sequence>
<dbReference type="Proteomes" id="UP000230750">
    <property type="component" value="Unassembled WGS sequence"/>
</dbReference>
<dbReference type="AlphaFoldDB" id="A0A2G8K8C4"/>
<accession>A0A2G8K8C4</accession>
<protein>
    <submittedName>
        <fullName evidence="2">Uncharacterized protein</fullName>
    </submittedName>
</protein>
<organism evidence="2 3">
    <name type="scientific">Stichopus japonicus</name>
    <name type="common">Sea cucumber</name>
    <dbReference type="NCBI Taxonomy" id="307972"/>
    <lineage>
        <taxon>Eukaryota</taxon>
        <taxon>Metazoa</taxon>
        <taxon>Echinodermata</taxon>
        <taxon>Eleutherozoa</taxon>
        <taxon>Echinozoa</taxon>
        <taxon>Holothuroidea</taxon>
        <taxon>Aspidochirotacea</taxon>
        <taxon>Aspidochirotida</taxon>
        <taxon>Stichopodidae</taxon>
        <taxon>Apostichopus</taxon>
    </lineage>
</organism>
<comment type="caution">
    <text evidence="2">The sequence shown here is derived from an EMBL/GenBank/DDBJ whole genome shotgun (WGS) entry which is preliminary data.</text>
</comment>
<feature type="compositionally biased region" description="Low complexity" evidence="1">
    <location>
        <begin position="118"/>
        <end position="131"/>
    </location>
</feature>
<gene>
    <name evidence="2" type="ORF">BSL78_18893</name>
</gene>
<proteinExistence type="predicted"/>